<evidence type="ECO:0000256" key="1">
    <source>
        <dbReference type="SAM" id="Phobius"/>
    </source>
</evidence>
<dbReference type="InterPro" id="IPR007211">
    <property type="entry name" value="DUF378"/>
</dbReference>
<reference evidence="2 3" key="1">
    <citation type="submission" date="2018-08" db="EMBL/GenBank/DDBJ databases">
        <title>Murine metabolic-syndrome-specific gut microbial biobank.</title>
        <authorList>
            <person name="Liu C."/>
        </authorList>
    </citation>
    <scope>NUCLEOTIDE SEQUENCE [LARGE SCALE GENOMIC DNA]</scope>
    <source>
        <strain evidence="2 3">583</strain>
    </source>
</reference>
<organism evidence="2 3">
    <name type="scientific">Senegalia massiliensis</name>
    <dbReference type="NCBI Taxonomy" id="1720316"/>
    <lineage>
        <taxon>Bacteria</taxon>
        <taxon>Bacillati</taxon>
        <taxon>Bacillota</taxon>
        <taxon>Clostridia</taxon>
        <taxon>Eubacteriales</taxon>
        <taxon>Clostridiaceae</taxon>
        <taxon>Senegalia</taxon>
    </lineage>
</organism>
<dbReference type="Proteomes" id="UP000467132">
    <property type="component" value="Unassembled WGS sequence"/>
</dbReference>
<accession>A0A845QUW1</accession>
<protein>
    <submittedName>
        <fullName evidence="2">DUF378 domain-containing protein</fullName>
    </submittedName>
</protein>
<dbReference type="AlphaFoldDB" id="A0A845QUW1"/>
<keyword evidence="3" id="KW-1185">Reference proteome</keyword>
<gene>
    <name evidence="2" type="ORF">D3Z33_03040</name>
</gene>
<dbReference type="OrthoDB" id="9812136at2"/>
<name>A0A845QUW1_9CLOT</name>
<feature type="transmembrane region" description="Helical" evidence="1">
    <location>
        <begin position="37"/>
        <end position="58"/>
    </location>
</feature>
<dbReference type="PANTHER" id="PTHR37304:SF1">
    <property type="entry name" value="MEMBRANE PROTEIN"/>
    <property type="match status" value="1"/>
</dbReference>
<proteinExistence type="predicted"/>
<sequence length="66" mass="7191">MDRLALILVIVGALNWGLIALFQFDLVASLFGGQSAFLSRVVYGLVGLAGLYCISLLFRERNGTEK</sequence>
<dbReference type="PANTHER" id="PTHR37304">
    <property type="entry name" value="MEMBRANE PROTEIN-RELATED"/>
    <property type="match status" value="1"/>
</dbReference>
<dbReference type="Pfam" id="PF04070">
    <property type="entry name" value="DUF378"/>
    <property type="match status" value="1"/>
</dbReference>
<comment type="caution">
    <text evidence="2">The sequence shown here is derived from an EMBL/GenBank/DDBJ whole genome shotgun (WGS) entry which is preliminary data.</text>
</comment>
<evidence type="ECO:0000313" key="3">
    <source>
        <dbReference type="Proteomes" id="UP000467132"/>
    </source>
</evidence>
<dbReference type="EMBL" id="QXXA01000004">
    <property type="protein sequence ID" value="NBI05830.1"/>
    <property type="molecule type" value="Genomic_DNA"/>
</dbReference>
<evidence type="ECO:0000313" key="2">
    <source>
        <dbReference type="EMBL" id="NBI05830.1"/>
    </source>
</evidence>
<keyword evidence="1" id="KW-0472">Membrane</keyword>
<keyword evidence="1" id="KW-0812">Transmembrane</keyword>
<keyword evidence="1" id="KW-1133">Transmembrane helix</keyword>
<dbReference type="RefSeq" id="WP_160196319.1">
    <property type="nucleotide sequence ID" value="NZ_QXXA01000004.1"/>
</dbReference>